<dbReference type="AlphaFoldDB" id="A0A518GD58"/>
<dbReference type="GO" id="GO:0016791">
    <property type="term" value="F:phosphatase activity"/>
    <property type="evidence" value="ECO:0007669"/>
    <property type="project" value="TreeGrafter"/>
</dbReference>
<name>A0A518GD58_9BACT</name>
<dbReference type="InterPro" id="IPR001932">
    <property type="entry name" value="PPM-type_phosphatase-like_dom"/>
</dbReference>
<sequence length="126" mass="13821">MAATLLKAFVSEAAKRNASPAAIITEVNQRYCEYVMMGHFVTMTLIVIDTHGKRLVYANAGHELPFWQHGSKPPTRMAIGDLVLGVDESTVYNEETAELGEHARVVIVSDGVTEAFDPDEAQYGTH</sequence>
<dbReference type="Pfam" id="PF07228">
    <property type="entry name" value="SpoIIE"/>
    <property type="match status" value="1"/>
</dbReference>
<gene>
    <name evidence="3" type="ORF">Q31a_49080</name>
</gene>
<feature type="domain" description="PPM-type phosphatase" evidence="2">
    <location>
        <begin position="2"/>
        <end position="124"/>
    </location>
</feature>
<dbReference type="InterPro" id="IPR052016">
    <property type="entry name" value="Bact_Sigma-Reg"/>
</dbReference>
<dbReference type="RefSeq" id="WP_231690889.1">
    <property type="nucleotide sequence ID" value="NZ_CP036298.1"/>
</dbReference>
<dbReference type="EMBL" id="CP036298">
    <property type="protein sequence ID" value="QDV26534.1"/>
    <property type="molecule type" value="Genomic_DNA"/>
</dbReference>
<reference evidence="3 4" key="1">
    <citation type="submission" date="2019-02" db="EMBL/GenBank/DDBJ databases">
        <title>Deep-cultivation of Planctomycetes and their phenomic and genomic characterization uncovers novel biology.</title>
        <authorList>
            <person name="Wiegand S."/>
            <person name="Jogler M."/>
            <person name="Boedeker C."/>
            <person name="Pinto D."/>
            <person name="Vollmers J."/>
            <person name="Rivas-Marin E."/>
            <person name="Kohn T."/>
            <person name="Peeters S.H."/>
            <person name="Heuer A."/>
            <person name="Rast P."/>
            <person name="Oberbeckmann S."/>
            <person name="Bunk B."/>
            <person name="Jeske O."/>
            <person name="Meyerdierks A."/>
            <person name="Storesund J.E."/>
            <person name="Kallscheuer N."/>
            <person name="Luecker S."/>
            <person name="Lage O.M."/>
            <person name="Pohl T."/>
            <person name="Merkel B.J."/>
            <person name="Hornburger P."/>
            <person name="Mueller R.-W."/>
            <person name="Bruemmer F."/>
            <person name="Labrenz M."/>
            <person name="Spormann A.M."/>
            <person name="Op den Camp H."/>
            <person name="Overmann J."/>
            <person name="Amann R."/>
            <person name="Jetten M.S.M."/>
            <person name="Mascher T."/>
            <person name="Medema M.H."/>
            <person name="Devos D.P."/>
            <person name="Kaster A.-K."/>
            <person name="Ovreas L."/>
            <person name="Rohde M."/>
            <person name="Galperin M.Y."/>
            <person name="Jogler C."/>
        </authorList>
    </citation>
    <scope>NUCLEOTIDE SEQUENCE [LARGE SCALE GENOMIC DNA]</scope>
    <source>
        <strain evidence="3 4">Q31a</strain>
    </source>
</reference>
<dbReference type="PANTHER" id="PTHR43156:SF2">
    <property type="entry name" value="STAGE II SPORULATION PROTEIN E"/>
    <property type="match status" value="1"/>
</dbReference>
<dbReference type="Gene3D" id="3.60.40.10">
    <property type="entry name" value="PPM-type phosphatase domain"/>
    <property type="match status" value="1"/>
</dbReference>
<evidence type="ECO:0000256" key="1">
    <source>
        <dbReference type="ARBA" id="ARBA00022801"/>
    </source>
</evidence>
<keyword evidence="1" id="KW-0378">Hydrolase</keyword>
<dbReference type="Proteomes" id="UP000318017">
    <property type="component" value="Chromosome"/>
</dbReference>
<proteinExistence type="predicted"/>
<evidence type="ECO:0000313" key="4">
    <source>
        <dbReference type="Proteomes" id="UP000318017"/>
    </source>
</evidence>
<dbReference type="SUPFAM" id="SSF81606">
    <property type="entry name" value="PP2C-like"/>
    <property type="match status" value="1"/>
</dbReference>
<accession>A0A518GD58</accession>
<keyword evidence="4" id="KW-1185">Reference proteome</keyword>
<organism evidence="3 4">
    <name type="scientific">Aureliella helgolandensis</name>
    <dbReference type="NCBI Taxonomy" id="2527968"/>
    <lineage>
        <taxon>Bacteria</taxon>
        <taxon>Pseudomonadati</taxon>
        <taxon>Planctomycetota</taxon>
        <taxon>Planctomycetia</taxon>
        <taxon>Pirellulales</taxon>
        <taxon>Pirellulaceae</taxon>
        <taxon>Aureliella</taxon>
    </lineage>
</organism>
<evidence type="ECO:0000259" key="2">
    <source>
        <dbReference type="Pfam" id="PF07228"/>
    </source>
</evidence>
<protein>
    <submittedName>
        <fullName evidence="3">Stage II sporulation protein E (SpoIIE)</fullName>
    </submittedName>
</protein>
<evidence type="ECO:0000313" key="3">
    <source>
        <dbReference type="EMBL" id="QDV26534.1"/>
    </source>
</evidence>
<dbReference type="PANTHER" id="PTHR43156">
    <property type="entry name" value="STAGE II SPORULATION PROTEIN E-RELATED"/>
    <property type="match status" value="1"/>
</dbReference>
<dbReference type="InterPro" id="IPR036457">
    <property type="entry name" value="PPM-type-like_dom_sf"/>
</dbReference>
<dbReference type="KEGG" id="ahel:Q31a_49080"/>